<dbReference type="Gene3D" id="3.30.465.10">
    <property type="match status" value="1"/>
</dbReference>
<dbReference type="InterPro" id="IPR016169">
    <property type="entry name" value="FAD-bd_PCMH_sub2"/>
</dbReference>
<feature type="domain" description="FAD-binding PCMH-type" evidence="1">
    <location>
        <begin position="21"/>
        <end position="239"/>
    </location>
</feature>
<dbReference type="AlphaFoldDB" id="A0A1F7SHT8"/>
<organism evidence="2 3">
    <name type="scientific">Candidatus Schekmanbacteria bacterium RIFCSPLOWO2_12_FULL_38_15</name>
    <dbReference type="NCBI Taxonomy" id="1817883"/>
    <lineage>
        <taxon>Bacteria</taxon>
        <taxon>Candidatus Schekmaniibacteriota</taxon>
    </lineage>
</organism>
<evidence type="ECO:0000313" key="2">
    <source>
        <dbReference type="EMBL" id="OGL52727.1"/>
    </source>
</evidence>
<dbReference type="Pfam" id="PF00941">
    <property type="entry name" value="FAD_binding_5"/>
    <property type="match status" value="1"/>
</dbReference>
<dbReference type="InterPro" id="IPR036318">
    <property type="entry name" value="FAD-bd_PCMH-like_sf"/>
</dbReference>
<dbReference type="Proteomes" id="UP000178082">
    <property type="component" value="Unassembled WGS sequence"/>
</dbReference>
<accession>A0A1F7SHT8</accession>
<sequence>MLTSRVIFFILIPIFQRKNSVRLPKFDYHCPETVREACSVLKEHKGNAKILAGGTDLLVAMKQRAKKPAHLVSLRKIKELKGFEYLSGKGLKIGPMSTLQSVAKADIIIKKYPILSLAADSVASQQIRNTGTIGGNICLDSRCWYYNQTQLWRDAKPLCFKTKGSVCHVIKGSNRCNAVFSSDTATALMALNAKVKILNSEGTSKTIPLDEFYSKTGEPVNILKEDEILTEILIPEDSQDGKSSFSRLAFRDGIEYPIANTAIKITLENNKVCRDARIVTGAVTSFPIRTTEAENMLKGKKISADLINEVAKAASKEIKVIPYLWASPSYKRKMAETLVKRGIEKVLDFI</sequence>
<dbReference type="SMART" id="SM01092">
    <property type="entry name" value="CO_deh_flav_C"/>
    <property type="match status" value="1"/>
</dbReference>
<dbReference type="GO" id="GO:0016491">
    <property type="term" value="F:oxidoreductase activity"/>
    <property type="evidence" value="ECO:0007669"/>
    <property type="project" value="InterPro"/>
</dbReference>
<dbReference type="Pfam" id="PF03450">
    <property type="entry name" value="CO_deh_flav_C"/>
    <property type="match status" value="1"/>
</dbReference>
<evidence type="ECO:0000259" key="1">
    <source>
        <dbReference type="PROSITE" id="PS51387"/>
    </source>
</evidence>
<dbReference type="Gene3D" id="3.30.390.50">
    <property type="entry name" value="CO dehydrogenase flavoprotein, C-terminal domain"/>
    <property type="match status" value="1"/>
</dbReference>
<dbReference type="PANTHER" id="PTHR42659">
    <property type="entry name" value="XANTHINE DEHYDROGENASE SUBUNIT C-RELATED"/>
    <property type="match status" value="1"/>
</dbReference>
<dbReference type="InterPro" id="IPR036683">
    <property type="entry name" value="CO_DH_flav_C_dom_sf"/>
</dbReference>
<dbReference type="GO" id="GO:0071949">
    <property type="term" value="F:FAD binding"/>
    <property type="evidence" value="ECO:0007669"/>
    <property type="project" value="InterPro"/>
</dbReference>
<dbReference type="SUPFAM" id="SSF56176">
    <property type="entry name" value="FAD-binding/transporter-associated domain-like"/>
    <property type="match status" value="1"/>
</dbReference>
<dbReference type="STRING" id="1817883.A3G31_03650"/>
<dbReference type="PANTHER" id="PTHR42659:SF9">
    <property type="entry name" value="XANTHINE DEHYDROGENASE FAD-BINDING SUBUNIT XDHB-RELATED"/>
    <property type="match status" value="1"/>
</dbReference>
<comment type="caution">
    <text evidence="2">The sequence shown here is derived from an EMBL/GenBank/DDBJ whole genome shotgun (WGS) entry which is preliminary data.</text>
</comment>
<dbReference type="InterPro" id="IPR016166">
    <property type="entry name" value="FAD-bd_PCMH"/>
</dbReference>
<dbReference type="InterPro" id="IPR016167">
    <property type="entry name" value="FAD-bd_PCMH_sub1"/>
</dbReference>
<gene>
    <name evidence="2" type="ORF">A3G31_03650</name>
</gene>
<dbReference type="SUPFAM" id="SSF55447">
    <property type="entry name" value="CO dehydrogenase flavoprotein C-terminal domain-like"/>
    <property type="match status" value="1"/>
</dbReference>
<dbReference type="PROSITE" id="PS51387">
    <property type="entry name" value="FAD_PCMH"/>
    <property type="match status" value="1"/>
</dbReference>
<dbReference type="InterPro" id="IPR051312">
    <property type="entry name" value="Diverse_Substr_Oxidored"/>
</dbReference>
<dbReference type="InterPro" id="IPR002346">
    <property type="entry name" value="Mopterin_DH_FAD-bd"/>
</dbReference>
<protein>
    <recommendedName>
        <fullName evidence="1">FAD-binding PCMH-type domain-containing protein</fullName>
    </recommendedName>
</protein>
<proteinExistence type="predicted"/>
<evidence type="ECO:0000313" key="3">
    <source>
        <dbReference type="Proteomes" id="UP000178082"/>
    </source>
</evidence>
<dbReference type="Gene3D" id="3.30.43.10">
    <property type="entry name" value="Uridine Diphospho-n-acetylenolpyruvylglucosamine Reductase, domain 2"/>
    <property type="match status" value="1"/>
</dbReference>
<dbReference type="EMBL" id="MGDI01000030">
    <property type="protein sequence ID" value="OGL52727.1"/>
    <property type="molecule type" value="Genomic_DNA"/>
</dbReference>
<name>A0A1F7SHT8_9BACT</name>
<reference evidence="2 3" key="1">
    <citation type="journal article" date="2016" name="Nat. Commun.">
        <title>Thousands of microbial genomes shed light on interconnected biogeochemical processes in an aquifer system.</title>
        <authorList>
            <person name="Anantharaman K."/>
            <person name="Brown C.T."/>
            <person name="Hug L.A."/>
            <person name="Sharon I."/>
            <person name="Castelle C.J."/>
            <person name="Probst A.J."/>
            <person name="Thomas B.C."/>
            <person name="Singh A."/>
            <person name="Wilkins M.J."/>
            <person name="Karaoz U."/>
            <person name="Brodie E.L."/>
            <person name="Williams K.H."/>
            <person name="Hubbard S.S."/>
            <person name="Banfield J.F."/>
        </authorList>
    </citation>
    <scope>NUCLEOTIDE SEQUENCE [LARGE SCALE GENOMIC DNA]</scope>
</reference>
<dbReference type="InterPro" id="IPR005107">
    <property type="entry name" value="CO_DH_flav_C"/>
</dbReference>